<evidence type="ECO:0000256" key="1">
    <source>
        <dbReference type="ARBA" id="ARBA00006141"/>
    </source>
</evidence>
<evidence type="ECO:0000313" key="4">
    <source>
        <dbReference type="EMBL" id="AVD68700.1"/>
    </source>
</evidence>
<feature type="domain" description="14-3-3" evidence="3">
    <location>
        <begin position="13"/>
        <end position="252"/>
    </location>
</feature>
<name>A0A2L1GGC6_FASHE</name>
<evidence type="ECO:0000256" key="2">
    <source>
        <dbReference type="PIRSR" id="PIRSR000868-1"/>
    </source>
</evidence>
<dbReference type="AlphaFoldDB" id="A0A2L1GGC6"/>
<dbReference type="PRINTS" id="PR00305">
    <property type="entry name" value="1433ZETA"/>
</dbReference>
<feature type="site" description="Interaction with phosphoserine on interacting protein" evidence="2">
    <location>
        <position position="68"/>
    </location>
</feature>
<dbReference type="Gene3D" id="1.20.190.20">
    <property type="entry name" value="14-3-3 domain"/>
    <property type="match status" value="1"/>
</dbReference>
<dbReference type="EMBL" id="MG518623">
    <property type="protein sequence ID" value="AVD68700.1"/>
    <property type="molecule type" value="mRNA"/>
</dbReference>
<feature type="site" description="Interaction with phosphoserine on interacting protein" evidence="2">
    <location>
        <position position="138"/>
    </location>
</feature>
<sequence>MSPCWLTQCDFSSEQLVFLAKCAERAERYEDMAAAMKMHTEKIGKRELSNEERNLLSVAYKNVVGARRSAWRITCGSIKPDLKEVQLKATKDYIKRMVVELNDICKEVLDILQNYLIPNAVSDESRVFYMKMQGDYYRYCAEVADTENRQAIVDSSFDAYKKAMEIASGLHPTHPIRLGLALNFSVFYYEIKDQPKEACDLAQKSFDEALAELDTLGEDSYKDSTLIMQLLRDNLTLWTTDQPENEVDAGDK</sequence>
<dbReference type="PROSITE" id="PS00796">
    <property type="entry name" value="1433_1"/>
    <property type="match status" value="1"/>
</dbReference>
<dbReference type="InterPro" id="IPR000308">
    <property type="entry name" value="14-3-3"/>
</dbReference>
<dbReference type="SMART" id="SM00101">
    <property type="entry name" value="14_3_3"/>
    <property type="match status" value="1"/>
</dbReference>
<proteinExistence type="evidence at transcript level"/>
<reference evidence="4" key="1">
    <citation type="submission" date="2017-11" db="EMBL/GenBank/DDBJ databases">
        <authorList>
            <person name="Han C.G."/>
        </authorList>
    </citation>
    <scope>NUCLEOTIDE SEQUENCE</scope>
</reference>
<accession>A0A2L1GGC6</accession>
<dbReference type="SUPFAM" id="SSF48445">
    <property type="entry name" value="14-3-3 protein"/>
    <property type="match status" value="1"/>
</dbReference>
<dbReference type="PIRSF" id="PIRSF000868">
    <property type="entry name" value="14-3-3"/>
    <property type="match status" value="1"/>
</dbReference>
<dbReference type="InterPro" id="IPR023410">
    <property type="entry name" value="14-3-3_domain"/>
</dbReference>
<dbReference type="InterPro" id="IPR036815">
    <property type="entry name" value="14-3-3_dom_sf"/>
</dbReference>
<dbReference type="InterPro" id="IPR023409">
    <property type="entry name" value="14-3-3_CS"/>
</dbReference>
<comment type="similarity">
    <text evidence="1">Belongs to the 14-3-3 family.</text>
</comment>
<organism evidence="4">
    <name type="scientific">Fasciola hepatica</name>
    <name type="common">Liver fluke</name>
    <dbReference type="NCBI Taxonomy" id="6192"/>
    <lineage>
        <taxon>Eukaryota</taxon>
        <taxon>Metazoa</taxon>
        <taxon>Spiralia</taxon>
        <taxon>Lophotrochozoa</taxon>
        <taxon>Platyhelminthes</taxon>
        <taxon>Trematoda</taxon>
        <taxon>Digenea</taxon>
        <taxon>Plagiorchiida</taxon>
        <taxon>Echinostomata</taxon>
        <taxon>Echinostomatoidea</taxon>
        <taxon>Fasciolidae</taxon>
        <taxon>Fasciola</taxon>
    </lineage>
</organism>
<evidence type="ECO:0000259" key="3">
    <source>
        <dbReference type="SMART" id="SM00101"/>
    </source>
</evidence>
<dbReference type="Pfam" id="PF00244">
    <property type="entry name" value="14-3-3"/>
    <property type="match status" value="1"/>
</dbReference>
<dbReference type="PANTHER" id="PTHR18860">
    <property type="entry name" value="14-3-3 PROTEIN"/>
    <property type="match status" value="1"/>
</dbReference>
<dbReference type="CDD" id="cd08774">
    <property type="entry name" value="14-3-3"/>
    <property type="match status" value="1"/>
</dbReference>
<protein>
    <submittedName>
        <fullName evidence="4">14-3-3 zeta protein</fullName>
    </submittedName>
</protein>
<dbReference type="SMR" id="A0A2L1GGC6"/>